<feature type="region of interest" description="Disordered" evidence="7">
    <location>
        <begin position="686"/>
        <end position="709"/>
    </location>
</feature>
<keyword evidence="3 9" id="KW-0808">Transferase</keyword>
<evidence type="ECO:0000259" key="8">
    <source>
        <dbReference type="PROSITE" id="PS50011"/>
    </source>
</evidence>
<accession>A0A2I0ATN5</accession>
<dbReference type="InterPro" id="IPR011009">
    <property type="entry name" value="Kinase-like_dom_sf"/>
</dbReference>
<evidence type="ECO:0000256" key="7">
    <source>
        <dbReference type="SAM" id="MobiDB-lite"/>
    </source>
</evidence>
<dbReference type="InterPro" id="IPR008271">
    <property type="entry name" value="Ser/Thr_kinase_AS"/>
</dbReference>
<dbReference type="GO" id="GO:0004674">
    <property type="term" value="F:protein serine/threonine kinase activity"/>
    <property type="evidence" value="ECO:0007669"/>
    <property type="project" value="UniProtKB-KW"/>
</dbReference>
<dbReference type="GO" id="GO:0044773">
    <property type="term" value="P:mitotic DNA damage checkpoint signaling"/>
    <property type="evidence" value="ECO:0007669"/>
    <property type="project" value="TreeGrafter"/>
</dbReference>
<dbReference type="AlphaFoldDB" id="A0A2I0ATN5"/>
<dbReference type="STRING" id="1088818.A0A2I0ATN5"/>
<dbReference type="FunFam" id="1.10.510.10:FF:001725">
    <property type="entry name" value="Kinase like protein"/>
    <property type="match status" value="1"/>
</dbReference>
<evidence type="ECO:0000256" key="4">
    <source>
        <dbReference type="ARBA" id="ARBA00022741"/>
    </source>
</evidence>
<keyword evidence="4" id="KW-0547">Nucleotide-binding</keyword>
<evidence type="ECO:0000313" key="9">
    <source>
        <dbReference type="EMBL" id="PKA58900.1"/>
    </source>
</evidence>
<evidence type="ECO:0000256" key="3">
    <source>
        <dbReference type="ARBA" id="ARBA00022679"/>
    </source>
</evidence>
<organism evidence="9 10">
    <name type="scientific">Apostasia shenzhenica</name>
    <dbReference type="NCBI Taxonomy" id="1088818"/>
    <lineage>
        <taxon>Eukaryota</taxon>
        <taxon>Viridiplantae</taxon>
        <taxon>Streptophyta</taxon>
        <taxon>Embryophyta</taxon>
        <taxon>Tracheophyta</taxon>
        <taxon>Spermatophyta</taxon>
        <taxon>Magnoliopsida</taxon>
        <taxon>Liliopsida</taxon>
        <taxon>Asparagales</taxon>
        <taxon>Orchidaceae</taxon>
        <taxon>Apostasioideae</taxon>
        <taxon>Apostasia</taxon>
    </lineage>
</organism>
<dbReference type="OrthoDB" id="10020333at2759"/>
<dbReference type="Proteomes" id="UP000236161">
    <property type="component" value="Unassembled WGS sequence"/>
</dbReference>
<dbReference type="GO" id="GO:0005634">
    <property type="term" value="C:nucleus"/>
    <property type="evidence" value="ECO:0007669"/>
    <property type="project" value="TreeGrafter"/>
</dbReference>
<keyword evidence="10" id="KW-1185">Reference proteome</keyword>
<dbReference type="InterPro" id="IPR000719">
    <property type="entry name" value="Prot_kinase_dom"/>
</dbReference>
<dbReference type="PROSITE" id="PS00108">
    <property type="entry name" value="PROTEIN_KINASE_ST"/>
    <property type="match status" value="1"/>
</dbReference>
<evidence type="ECO:0000313" key="10">
    <source>
        <dbReference type="Proteomes" id="UP000236161"/>
    </source>
</evidence>
<dbReference type="PANTHER" id="PTHR44167">
    <property type="entry name" value="OVARIAN-SPECIFIC SERINE/THREONINE-PROTEIN KINASE LOK-RELATED"/>
    <property type="match status" value="1"/>
</dbReference>
<reference evidence="9 10" key="1">
    <citation type="journal article" date="2017" name="Nature">
        <title>The Apostasia genome and the evolution of orchids.</title>
        <authorList>
            <person name="Zhang G.Q."/>
            <person name="Liu K.W."/>
            <person name="Li Z."/>
            <person name="Lohaus R."/>
            <person name="Hsiao Y.Y."/>
            <person name="Niu S.C."/>
            <person name="Wang J.Y."/>
            <person name="Lin Y.C."/>
            <person name="Xu Q."/>
            <person name="Chen L.J."/>
            <person name="Yoshida K."/>
            <person name="Fujiwara S."/>
            <person name="Wang Z.W."/>
            <person name="Zhang Y.Q."/>
            <person name="Mitsuda N."/>
            <person name="Wang M."/>
            <person name="Liu G.H."/>
            <person name="Pecoraro L."/>
            <person name="Huang H.X."/>
            <person name="Xiao X.J."/>
            <person name="Lin M."/>
            <person name="Wu X.Y."/>
            <person name="Wu W.L."/>
            <person name="Chen Y.Y."/>
            <person name="Chang S.B."/>
            <person name="Sakamoto S."/>
            <person name="Ohme-Takagi M."/>
            <person name="Yagi M."/>
            <person name="Zeng S.J."/>
            <person name="Shen C.Y."/>
            <person name="Yeh C.M."/>
            <person name="Luo Y.B."/>
            <person name="Tsai W.C."/>
            <person name="Van de Peer Y."/>
            <person name="Liu Z.J."/>
        </authorList>
    </citation>
    <scope>NUCLEOTIDE SEQUENCE [LARGE SCALE GENOMIC DNA]</scope>
    <source>
        <strain evidence="10">cv. Shenzhen</strain>
        <tissue evidence="9">Stem</tissue>
    </source>
</reference>
<evidence type="ECO:0000256" key="5">
    <source>
        <dbReference type="ARBA" id="ARBA00022777"/>
    </source>
</evidence>
<evidence type="ECO:0000256" key="6">
    <source>
        <dbReference type="ARBA" id="ARBA00022840"/>
    </source>
</evidence>
<sequence length="947" mass="105872">MMAAATSSDLTLNSSEIEKAWYLLTVLIRLGGPTRLAELASISDLAPDLVVLFCQIPGSPLILTVGGVVSVSDVAVTAFGQFVKEAVSWSLLGYSVRAPILRNRRDVPLMPGRKRRAWNLGDGLVMGSSFKKRTLSIYERGAVQSDTDESNKLFLSNGTPMKVNDVGAASCLEEWCSVGIETMDCSSVVVGPAHSLPLPLSNFTNNHLKNAKYIGVGEPRDNSHSVVPYKEVIKLPRFEHVSPGKMVNDSIPEGHALALSKMMDYHATYLVGGKMDKANWENEALAEDHFVQMSAPLASHYELFEPFNEMKLDDELINCQLLAPEKIPVATGSASCQMEAAAIFPCPTDTAENYAMTDCWFSPNMMDMTAELLELERNAFAEPSTKNGLASAGELQNLVKTTNKTKNNTPFTKGRSRCVETGSIVKQMMKGPFTKRPSDKKNRVDLISTSFKKSSHQILMPNFESFIVEEEEGSGGYGTVYRAQRKEDGKIFAVKCPHAKAHSHHIKNELKMLERFGGRNFVIKYEGSFKSGDLHCFVLEHIEHDRPEVLKNEINLFEVQWFGYCMFKALSSLHKEGVVHRDVKPGNFLFSRKLNKGYLIDFNLASDLYQKFCRNSKQEPSHVGLHPIFLRATISSPSIHSRKPTNNDNVGKGRKEKLKKYNKGHIDDIPALYQTSKHGSQTADISGVTSARDQTSTKTTPVNHFNQPMPCKGRKELLNFVHEAMQNSQNYKSVPISQRKRVAALKAQTDRRHVILTPMPLHYGGYTVAGSGIFKNKAIGKQKREGPCVGTKGFRAPEVLLKSCHQGCKIDIWSAGVTLLYLMIGRAPFGGDPVQNLKEIAKLRGSEEIWEVARLHDCESSFPMDLLDIEYLKSMKLRDWCAKNTRRIDFLELIPESLFNLIDRCLAVNPRCRLSAEEALMHEFFNPCHDSIRRHKLRRKTTISNPL</sequence>
<dbReference type="PANTHER" id="PTHR44167:SF23">
    <property type="entry name" value="CDC7 KINASE, ISOFORM A-RELATED"/>
    <property type="match status" value="1"/>
</dbReference>
<keyword evidence="5 9" id="KW-0418">Kinase</keyword>
<feature type="compositionally biased region" description="Polar residues" evidence="7">
    <location>
        <begin position="686"/>
        <end position="706"/>
    </location>
</feature>
<dbReference type="SUPFAM" id="SSF56112">
    <property type="entry name" value="Protein kinase-like (PK-like)"/>
    <property type="match status" value="1"/>
</dbReference>
<dbReference type="EC" id="2.7.11.1" evidence="1"/>
<feature type="compositionally biased region" description="Polar residues" evidence="7">
    <location>
        <begin position="636"/>
        <end position="649"/>
    </location>
</feature>
<evidence type="ECO:0000256" key="2">
    <source>
        <dbReference type="ARBA" id="ARBA00022527"/>
    </source>
</evidence>
<dbReference type="SMART" id="SM00220">
    <property type="entry name" value="S_TKc"/>
    <property type="match status" value="1"/>
</dbReference>
<proteinExistence type="predicted"/>
<gene>
    <name evidence="9" type="primary">CDKF-4</name>
    <name evidence="9" type="ORF">AXF42_Ash000993</name>
</gene>
<name>A0A2I0ATN5_9ASPA</name>
<feature type="domain" description="Protein kinase" evidence="8">
    <location>
        <begin position="466"/>
        <end position="925"/>
    </location>
</feature>
<keyword evidence="6" id="KW-0067">ATP-binding</keyword>
<dbReference type="EMBL" id="KZ451950">
    <property type="protein sequence ID" value="PKA58900.1"/>
    <property type="molecule type" value="Genomic_DNA"/>
</dbReference>
<dbReference type="Pfam" id="PF00069">
    <property type="entry name" value="Pkinase"/>
    <property type="match status" value="2"/>
</dbReference>
<dbReference type="Gene3D" id="1.10.510.10">
    <property type="entry name" value="Transferase(Phosphotransferase) domain 1"/>
    <property type="match status" value="2"/>
</dbReference>
<dbReference type="PROSITE" id="PS50011">
    <property type="entry name" value="PROTEIN_KINASE_DOM"/>
    <property type="match status" value="1"/>
</dbReference>
<feature type="region of interest" description="Disordered" evidence="7">
    <location>
        <begin position="636"/>
        <end position="655"/>
    </location>
</feature>
<evidence type="ECO:0000256" key="1">
    <source>
        <dbReference type="ARBA" id="ARBA00012513"/>
    </source>
</evidence>
<dbReference type="FunFam" id="1.10.510.10:FF:001893">
    <property type="entry name" value="Probable serine/threonine-protein kinase DDB_G0291918"/>
    <property type="match status" value="1"/>
</dbReference>
<keyword evidence="2" id="KW-0723">Serine/threonine-protein kinase</keyword>
<dbReference type="GO" id="GO:0005524">
    <property type="term" value="F:ATP binding"/>
    <property type="evidence" value="ECO:0007669"/>
    <property type="project" value="UniProtKB-KW"/>
</dbReference>
<protein>
    <recommendedName>
        <fullName evidence="1">non-specific serine/threonine protein kinase</fullName>
        <ecNumber evidence="1">2.7.11.1</ecNumber>
    </recommendedName>
</protein>